<evidence type="ECO:0000256" key="1">
    <source>
        <dbReference type="SAM" id="MobiDB-lite"/>
    </source>
</evidence>
<organism evidence="2 3">
    <name type="scientific">Cytospora mali</name>
    <name type="common">Apple Valsa canker fungus</name>
    <name type="synonym">Valsa mali</name>
    <dbReference type="NCBI Taxonomy" id="578113"/>
    <lineage>
        <taxon>Eukaryota</taxon>
        <taxon>Fungi</taxon>
        <taxon>Dikarya</taxon>
        <taxon>Ascomycota</taxon>
        <taxon>Pezizomycotina</taxon>
        <taxon>Sordariomycetes</taxon>
        <taxon>Sordariomycetidae</taxon>
        <taxon>Diaporthales</taxon>
        <taxon>Cytosporaceae</taxon>
        <taxon>Cytospora</taxon>
    </lineage>
</organism>
<protein>
    <submittedName>
        <fullName evidence="2">Uncharacterized protein</fullName>
    </submittedName>
</protein>
<dbReference type="AlphaFoldDB" id="A0A194UZN5"/>
<name>A0A194UZN5_CYTMA</name>
<accession>A0A194UZN5</accession>
<feature type="compositionally biased region" description="Polar residues" evidence="1">
    <location>
        <begin position="23"/>
        <end position="35"/>
    </location>
</feature>
<keyword evidence="3" id="KW-1185">Reference proteome</keyword>
<sequence>MIVGKNDAASKLDTDTAAAKGDANTNAKSTRSQPRCTFPGNEVVGHTRQDDRTASVAQIEG</sequence>
<proteinExistence type="predicted"/>
<reference evidence="3" key="1">
    <citation type="submission" date="2014-12" db="EMBL/GenBank/DDBJ databases">
        <title>Genome Sequence of Valsa Canker Pathogens Uncovers a Specific Adaption of Colonization on Woody Bark.</title>
        <authorList>
            <person name="Yin Z."/>
            <person name="Liu H."/>
            <person name="Gao X."/>
            <person name="Li Z."/>
            <person name="Song N."/>
            <person name="Ke X."/>
            <person name="Dai Q."/>
            <person name="Wu Y."/>
            <person name="Sun Y."/>
            <person name="Xu J.-R."/>
            <person name="Kang Z.K."/>
            <person name="Wang L."/>
            <person name="Huang L."/>
        </authorList>
    </citation>
    <scope>NUCLEOTIDE SEQUENCE [LARGE SCALE GENOMIC DNA]</scope>
    <source>
        <strain evidence="3">SXYL134</strain>
    </source>
</reference>
<evidence type="ECO:0000313" key="3">
    <source>
        <dbReference type="Proteomes" id="UP000078576"/>
    </source>
</evidence>
<evidence type="ECO:0000313" key="2">
    <source>
        <dbReference type="EMBL" id="KUI57133.1"/>
    </source>
</evidence>
<feature type="region of interest" description="Disordered" evidence="1">
    <location>
        <begin position="1"/>
        <end position="61"/>
    </location>
</feature>
<dbReference type="EMBL" id="KN714696">
    <property type="protein sequence ID" value="KUI57133.1"/>
    <property type="molecule type" value="Genomic_DNA"/>
</dbReference>
<gene>
    <name evidence="2" type="ORF">VP1G_10921</name>
</gene>
<dbReference type="Proteomes" id="UP000078576">
    <property type="component" value="Unassembled WGS sequence"/>
</dbReference>